<evidence type="ECO:0000256" key="1">
    <source>
        <dbReference type="ARBA" id="ARBA00004123"/>
    </source>
</evidence>
<sequence length="370" mass="42996">MPLTNVQVNQVKKKVHYSEQDGAFNKYVDVIGRVTKLSDQILRGQLPEPSAEEESVLSGEKIKALKETAQVRLLEIQSSIETKKIASEHWQQSYEQMRDSVDAQAKEALPQLKKIQSRLGDHIYRLQRMYDSVHLLNKEMEALSRGKTSISISREEWDKELGVSLTNKLIESNYLKTDNSRSTSSEKKYRVYDDFSKGPREVKHINDSMKSDIEKLSKELVSYKGKWLKDANVFSKITSILQEEMSRRNDERSQEEEPELAEDYMDDYEEDEEEETKAKYKRQNDFEQENSEGSYDDNIDEESEFSKVETNDSDEDFEELQESEEQMGDEQDDEMIVDEEDDDDVQGAVEDEDKPLPDMESNIDIDNVDT</sequence>
<feature type="compositionally biased region" description="Basic and acidic residues" evidence="3">
    <location>
        <begin position="276"/>
        <end position="285"/>
    </location>
</feature>
<proteinExistence type="predicted"/>
<feature type="compositionally biased region" description="Acidic residues" evidence="3">
    <location>
        <begin position="361"/>
        <end position="370"/>
    </location>
</feature>
<organism evidence="4 5">
    <name type="scientific">Kazachstania africana (strain ATCC 22294 / BCRC 22015 / CBS 2517 / CECT 1963 / NBRC 1671 / NRRL Y-8276)</name>
    <name type="common">Yeast</name>
    <name type="synonym">Kluyveromyces africanus</name>
    <dbReference type="NCBI Taxonomy" id="1071382"/>
    <lineage>
        <taxon>Eukaryota</taxon>
        <taxon>Fungi</taxon>
        <taxon>Dikarya</taxon>
        <taxon>Ascomycota</taxon>
        <taxon>Saccharomycotina</taxon>
        <taxon>Saccharomycetes</taxon>
        <taxon>Saccharomycetales</taxon>
        <taxon>Saccharomycetaceae</taxon>
        <taxon>Kazachstania</taxon>
    </lineage>
</organism>
<dbReference type="KEGG" id="kaf:KAFR_0I00410"/>
<dbReference type="InParanoid" id="H2AZM2"/>
<accession>H2AZM2</accession>
<dbReference type="InterPro" id="IPR008501">
    <property type="entry name" value="THOC7/Mft1"/>
</dbReference>
<feature type="compositionally biased region" description="Acidic residues" evidence="3">
    <location>
        <begin position="311"/>
        <end position="353"/>
    </location>
</feature>
<dbReference type="GO" id="GO:0000446">
    <property type="term" value="C:nucleoplasmic THO complex"/>
    <property type="evidence" value="ECO:0007669"/>
    <property type="project" value="EnsemblFungi"/>
</dbReference>
<dbReference type="GO" id="GO:0000445">
    <property type="term" value="C:THO complex part of transcription export complex"/>
    <property type="evidence" value="ECO:0007669"/>
    <property type="project" value="EnsemblFungi"/>
</dbReference>
<dbReference type="Proteomes" id="UP000005220">
    <property type="component" value="Chromosome 9"/>
</dbReference>
<dbReference type="HOGENOM" id="CLU_054999_0_0_1"/>
<evidence type="ECO:0000256" key="3">
    <source>
        <dbReference type="SAM" id="MobiDB-lite"/>
    </source>
</evidence>
<dbReference type="GO" id="GO:0000781">
    <property type="term" value="C:chromosome, telomeric region"/>
    <property type="evidence" value="ECO:0007669"/>
    <property type="project" value="EnsemblFungi"/>
</dbReference>
<dbReference type="STRING" id="1071382.H2AZM2"/>
<dbReference type="GO" id="GO:0060090">
    <property type="term" value="F:molecular adaptor activity"/>
    <property type="evidence" value="ECO:0007669"/>
    <property type="project" value="EnsemblFungi"/>
</dbReference>
<comment type="subcellular location">
    <subcellularLocation>
        <location evidence="1">Nucleus</location>
    </subcellularLocation>
</comment>
<feature type="region of interest" description="Disordered" evidence="3">
    <location>
        <begin position="244"/>
        <end position="370"/>
    </location>
</feature>
<evidence type="ECO:0000313" key="5">
    <source>
        <dbReference type="Proteomes" id="UP000005220"/>
    </source>
</evidence>
<keyword evidence="2" id="KW-0539">Nucleus</keyword>
<evidence type="ECO:0000256" key="2">
    <source>
        <dbReference type="ARBA" id="ARBA00023242"/>
    </source>
</evidence>
<feature type="compositionally biased region" description="Acidic residues" evidence="3">
    <location>
        <begin position="286"/>
        <end position="303"/>
    </location>
</feature>
<dbReference type="RefSeq" id="XP_003958957.1">
    <property type="nucleotide sequence ID" value="XM_003958908.1"/>
</dbReference>
<dbReference type="GO" id="GO:0006368">
    <property type="term" value="P:transcription elongation by RNA polymerase II"/>
    <property type="evidence" value="ECO:0007669"/>
    <property type="project" value="EnsemblFungi"/>
</dbReference>
<dbReference type="Pfam" id="PF05615">
    <property type="entry name" value="THOC7"/>
    <property type="match status" value="1"/>
</dbReference>
<dbReference type="eggNOG" id="ENOG502S0NG">
    <property type="taxonomic scope" value="Eukaryota"/>
</dbReference>
<dbReference type="GO" id="GO:0003676">
    <property type="term" value="F:nucleic acid binding"/>
    <property type="evidence" value="ECO:0007669"/>
    <property type="project" value="EnsemblFungi"/>
</dbReference>
<dbReference type="GeneID" id="13883459"/>
<gene>
    <name evidence="4" type="primary">KAFR0I00410</name>
    <name evidence="4" type="ORF">KAFR_0I00410</name>
</gene>
<reference evidence="4 5" key="1">
    <citation type="journal article" date="2011" name="Proc. Natl. Acad. Sci. U.S.A.">
        <title>Evolutionary erosion of yeast sex chromosomes by mating-type switching accidents.</title>
        <authorList>
            <person name="Gordon J.L."/>
            <person name="Armisen D."/>
            <person name="Proux-Wera E."/>
            <person name="Oheigeartaigh S.S."/>
            <person name="Byrne K.P."/>
            <person name="Wolfe K.H."/>
        </authorList>
    </citation>
    <scope>NUCLEOTIDE SEQUENCE [LARGE SCALE GENOMIC DNA]</scope>
    <source>
        <strain evidence="5">ATCC 22294 / BCRC 22015 / CBS 2517 / CECT 1963 / NBRC 1671 / NRRL Y-8276</strain>
    </source>
</reference>
<keyword evidence="5" id="KW-1185">Reference proteome</keyword>
<dbReference type="EMBL" id="HE650829">
    <property type="protein sequence ID" value="CCF59822.1"/>
    <property type="molecule type" value="Genomic_DNA"/>
</dbReference>
<dbReference type="OrthoDB" id="4035165at2759"/>
<dbReference type="AlphaFoldDB" id="H2AZM2"/>
<feature type="compositionally biased region" description="Acidic residues" evidence="3">
    <location>
        <begin position="253"/>
        <end position="275"/>
    </location>
</feature>
<dbReference type="FunCoup" id="H2AZM2">
    <property type="interactions" value="102"/>
</dbReference>
<evidence type="ECO:0000313" key="4">
    <source>
        <dbReference type="EMBL" id="CCF59822.1"/>
    </source>
</evidence>
<dbReference type="GO" id="GO:0006397">
    <property type="term" value="P:mRNA processing"/>
    <property type="evidence" value="ECO:0007669"/>
    <property type="project" value="InterPro"/>
</dbReference>
<protein>
    <submittedName>
        <fullName evidence="4">Uncharacterized protein</fullName>
    </submittedName>
</protein>
<name>H2AZM2_KAZAF</name>
<dbReference type="GO" id="GO:0006406">
    <property type="term" value="P:mRNA export from nucleus"/>
    <property type="evidence" value="ECO:0007669"/>
    <property type="project" value="EnsemblFungi"/>
</dbReference>
<dbReference type="GO" id="GO:0006310">
    <property type="term" value="P:DNA recombination"/>
    <property type="evidence" value="ECO:0007669"/>
    <property type="project" value="EnsemblFungi"/>
</dbReference>